<dbReference type="Proteomes" id="UP000253094">
    <property type="component" value="Unassembled WGS sequence"/>
</dbReference>
<dbReference type="OrthoDB" id="6017462at2"/>
<accession>A0A367FUR0</accession>
<dbReference type="InterPro" id="IPR029063">
    <property type="entry name" value="SAM-dependent_MTases_sf"/>
</dbReference>
<dbReference type="RefSeq" id="WP_114026999.1">
    <property type="nucleotide sequence ID" value="NZ_QOIL01000001.1"/>
</dbReference>
<gene>
    <name evidence="1" type="ORF">DQ384_02665</name>
</gene>
<comment type="caution">
    <text evidence="1">The sequence shown here is derived from an EMBL/GenBank/DDBJ whole genome shotgun (WGS) entry which is preliminary data.</text>
</comment>
<reference evidence="1 2" key="1">
    <citation type="submission" date="2018-06" db="EMBL/GenBank/DDBJ databases">
        <title>Sphaerisporangium craniellae sp. nov., isolated from a marine sponge in the South China Sea.</title>
        <authorList>
            <person name="Li L."/>
        </authorList>
    </citation>
    <scope>NUCLEOTIDE SEQUENCE [LARGE SCALE GENOMIC DNA]</scope>
    <source>
        <strain evidence="1 2">CCTCC AA 208026</strain>
    </source>
</reference>
<keyword evidence="2" id="KW-1185">Reference proteome</keyword>
<evidence type="ECO:0000313" key="1">
    <source>
        <dbReference type="EMBL" id="RCG33335.1"/>
    </source>
</evidence>
<dbReference type="AlphaFoldDB" id="A0A367FUR0"/>
<evidence type="ECO:0008006" key="3">
    <source>
        <dbReference type="Google" id="ProtNLM"/>
    </source>
</evidence>
<dbReference type="EMBL" id="QOIL01000001">
    <property type="protein sequence ID" value="RCG33335.1"/>
    <property type="molecule type" value="Genomic_DNA"/>
</dbReference>
<organism evidence="1 2">
    <name type="scientific">Sphaerisporangium album</name>
    <dbReference type="NCBI Taxonomy" id="509200"/>
    <lineage>
        <taxon>Bacteria</taxon>
        <taxon>Bacillati</taxon>
        <taxon>Actinomycetota</taxon>
        <taxon>Actinomycetes</taxon>
        <taxon>Streptosporangiales</taxon>
        <taxon>Streptosporangiaceae</taxon>
        <taxon>Sphaerisporangium</taxon>
    </lineage>
</organism>
<dbReference type="SUPFAM" id="SSF53335">
    <property type="entry name" value="S-adenosyl-L-methionine-dependent methyltransferases"/>
    <property type="match status" value="1"/>
</dbReference>
<evidence type="ECO:0000313" key="2">
    <source>
        <dbReference type="Proteomes" id="UP000253094"/>
    </source>
</evidence>
<proteinExistence type="predicted"/>
<dbReference type="Gene3D" id="3.40.50.150">
    <property type="entry name" value="Vaccinia Virus protein VP39"/>
    <property type="match status" value="1"/>
</dbReference>
<protein>
    <recommendedName>
        <fullName evidence="3">Class I SAM-dependent methyltransferase</fullName>
    </recommendedName>
</protein>
<sequence length="235" mass="25802">MKGHVQATLEVFYRVERAGAIRLPDGGGPFGFDVTKALLVDDLLAAYECDAILETGCFLGDTTRYLAARYPNLPVYSCDIVAKHVEFTRRRLAAAGCRNVLVSCVDSPGLVEKITRLHERPLIYLDAHWEIRWPLDAELAAVARGVVLVDDFDIGHHRFSFDTYAGRACNAAVFAVMPSPPTRYWIPDPNAPWPLPCLQVGRRSGTGLTVIGLDADPLDRHPALTGHDLVLEAPA</sequence>
<name>A0A367FUR0_9ACTN</name>